<protein>
    <submittedName>
        <fullName evidence="1">Uncharacterized protein</fullName>
    </submittedName>
</protein>
<dbReference type="AlphaFoldDB" id="A0AAD8H3C7"/>
<reference evidence="1" key="2">
    <citation type="submission" date="2023-05" db="EMBL/GenBank/DDBJ databases">
        <authorList>
            <person name="Schelkunov M.I."/>
        </authorList>
    </citation>
    <scope>NUCLEOTIDE SEQUENCE</scope>
    <source>
        <strain evidence="1">Hsosn_3</strain>
        <tissue evidence="1">Leaf</tissue>
    </source>
</reference>
<accession>A0AAD8H3C7</accession>
<organism evidence="1 2">
    <name type="scientific">Heracleum sosnowskyi</name>
    <dbReference type="NCBI Taxonomy" id="360622"/>
    <lineage>
        <taxon>Eukaryota</taxon>
        <taxon>Viridiplantae</taxon>
        <taxon>Streptophyta</taxon>
        <taxon>Embryophyta</taxon>
        <taxon>Tracheophyta</taxon>
        <taxon>Spermatophyta</taxon>
        <taxon>Magnoliopsida</taxon>
        <taxon>eudicotyledons</taxon>
        <taxon>Gunneridae</taxon>
        <taxon>Pentapetalae</taxon>
        <taxon>asterids</taxon>
        <taxon>campanulids</taxon>
        <taxon>Apiales</taxon>
        <taxon>Apiaceae</taxon>
        <taxon>Apioideae</taxon>
        <taxon>apioid superclade</taxon>
        <taxon>Tordylieae</taxon>
        <taxon>Tordyliinae</taxon>
        <taxon>Heracleum</taxon>
    </lineage>
</organism>
<dbReference type="EMBL" id="JAUIZM010000010">
    <property type="protein sequence ID" value="KAK1358963.1"/>
    <property type="molecule type" value="Genomic_DNA"/>
</dbReference>
<dbReference type="Proteomes" id="UP001237642">
    <property type="component" value="Unassembled WGS sequence"/>
</dbReference>
<comment type="caution">
    <text evidence="1">The sequence shown here is derived from an EMBL/GenBank/DDBJ whole genome shotgun (WGS) entry which is preliminary data.</text>
</comment>
<name>A0AAD8H3C7_9APIA</name>
<proteinExistence type="predicted"/>
<sequence length="100" mass="11304">MIIHSRQAQSRRHSVVVGITGMVGNSLAKIGHPGWSVESLWCSWSSRAWDAHYPVEYIQSDIPNPEETESRLSHLKDVIYLFYVSWASGLTEAENCEINS</sequence>
<dbReference type="PANTHER" id="PTHR32487:SF0">
    <property type="entry name" value="3-OXO-DELTA(4,5)-STEROID 5-BETA-REDUCTASE"/>
    <property type="match status" value="1"/>
</dbReference>
<keyword evidence="2" id="KW-1185">Reference proteome</keyword>
<evidence type="ECO:0000313" key="2">
    <source>
        <dbReference type="Proteomes" id="UP001237642"/>
    </source>
</evidence>
<reference evidence="1" key="1">
    <citation type="submission" date="2023-02" db="EMBL/GenBank/DDBJ databases">
        <title>Genome of toxic invasive species Heracleum sosnowskyi carries increased number of genes despite the absence of recent whole-genome duplications.</title>
        <authorList>
            <person name="Schelkunov M."/>
            <person name="Shtratnikova V."/>
            <person name="Makarenko M."/>
            <person name="Klepikova A."/>
            <person name="Omelchenko D."/>
            <person name="Novikova G."/>
            <person name="Obukhova E."/>
            <person name="Bogdanov V."/>
            <person name="Penin A."/>
            <person name="Logacheva M."/>
        </authorList>
    </citation>
    <scope>NUCLEOTIDE SEQUENCE</scope>
    <source>
        <strain evidence="1">Hsosn_3</strain>
        <tissue evidence="1">Leaf</tissue>
    </source>
</reference>
<gene>
    <name evidence="1" type="ORF">POM88_043437</name>
</gene>
<dbReference type="PANTHER" id="PTHR32487">
    <property type="entry name" value="3-OXO-DELTA(4,5)-STEROID 5-BETA-REDUCTASE"/>
    <property type="match status" value="1"/>
</dbReference>
<evidence type="ECO:0000313" key="1">
    <source>
        <dbReference type="EMBL" id="KAK1358963.1"/>
    </source>
</evidence>
<dbReference type="Gene3D" id="3.40.50.720">
    <property type="entry name" value="NAD(P)-binding Rossmann-like Domain"/>
    <property type="match status" value="1"/>
</dbReference>